<dbReference type="InterPro" id="IPR050905">
    <property type="entry name" value="Plant_NBS-LRR"/>
</dbReference>
<keyword evidence="1" id="KW-0611">Plant defense</keyword>
<protein>
    <recommendedName>
        <fullName evidence="2">NB-ARC domain-containing protein</fullName>
    </recommendedName>
</protein>
<dbReference type="SUPFAM" id="SSF52540">
    <property type="entry name" value="P-loop containing nucleoside triphosphate hydrolases"/>
    <property type="match status" value="1"/>
</dbReference>
<dbReference type="PANTHER" id="PTHR33463">
    <property type="entry name" value="NB-ARC DOMAIN-CONTAINING PROTEIN-RELATED"/>
    <property type="match status" value="1"/>
</dbReference>
<dbReference type="EMBL" id="OX465086">
    <property type="protein sequence ID" value="CAI9264673.1"/>
    <property type="molecule type" value="Genomic_DNA"/>
</dbReference>
<keyword evidence="4" id="KW-1185">Reference proteome</keyword>
<evidence type="ECO:0000256" key="1">
    <source>
        <dbReference type="ARBA" id="ARBA00022821"/>
    </source>
</evidence>
<dbReference type="InterPro" id="IPR027417">
    <property type="entry name" value="P-loop_NTPase"/>
</dbReference>
<organism evidence="3 4">
    <name type="scientific">Lactuca saligna</name>
    <name type="common">Willowleaf lettuce</name>
    <dbReference type="NCBI Taxonomy" id="75948"/>
    <lineage>
        <taxon>Eukaryota</taxon>
        <taxon>Viridiplantae</taxon>
        <taxon>Streptophyta</taxon>
        <taxon>Embryophyta</taxon>
        <taxon>Tracheophyta</taxon>
        <taxon>Spermatophyta</taxon>
        <taxon>Magnoliopsida</taxon>
        <taxon>eudicotyledons</taxon>
        <taxon>Gunneridae</taxon>
        <taxon>Pentapetalae</taxon>
        <taxon>asterids</taxon>
        <taxon>campanulids</taxon>
        <taxon>Asterales</taxon>
        <taxon>Asteraceae</taxon>
        <taxon>Cichorioideae</taxon>
        <taxon>Cichorieae</taxon>
        <taxon>Lactucinae</taxon>
        <taxon>Lactuca</taxon>
    </lineage>
</organism>
<feature type="domain" description="NB-ARC" evidence="2">
    <location>
        <begin position="87"/>
        <end position="150"/>
    </location>
</feature>
<gene>
    <name evidence="3" type="ORF">LSALG_LOCUS5312</name>
</gene>
<evidence type="ECO:0000313" key="4">
    <source>
        <dbReference type="Proteomes" id="UP001177003"/>
    </source>
</evidence>
<proteinExistence type="predicted"/>
<dbReference type="AlphaFoldDB" id="A0AA35VQX7"/>
<name>A0AA35VQX7_LACSI</name>
<sequence length="180" mass="20389">MRDRIQQQIDLAKINGDALLVGVQEWMNKADIEISKVEEFVEEETQAKKTCFNLRPCVNFSTLYHYRLVDLYQRKNLDDIDTHKLALGKIIEAIKDESIQMVGIYGSGGVGKTTLANEAAAEVKNLFAEIVFITVSHNVDVKNIQKNVEKSAKRIINGEKILIILDDIWKKLVFHVGMAT</sequence>
<accession>A0AA35VQX7</accession>
<dbReference type="Gene3D" id="3.40.50.300">
    <property type="entry name" value="P-loop containing nucleotide triphosphate hydrolases"/>
    <property type="match status" value="1"/>
</dbReference>
<dbReference type="GO" id="GO:0043531">
    <property type="term" value="F:ADP binding"/>
    <property type="evidence" value="ECO:0007669"/>
    <property type="project" value="InterPro"/>
</dbReference>
<reference evidence="3" key="1">
    <citation type="submission" date="2023-04" db="EMBL/GenBank/DDBJ databases">
        <authorList>
            <person name="Vijverberg K."/>
            <person name="Xiong W."/>
            <person name="Schranz E."/>
        </authorList>
    </citation>
    <scope>NUCLEOTIDE SEQUENCE</scope>
</reference>
<dbReference type="PANTHER" id="PTHR33463:SF198">
    <property type="entry name" value="RPP4C3"/>
    <property type="match status" value="1"/>
</dbReference>
<dbReference type="Pfam" id="PF00931">
    <property type="entry name" value="NB-ARC"/>
    <property type="match status" value="1"/>
</dbReference>
<dbReference type="Proteomes" id="UP001177003">
    <property type="component" value="Chromosome 0"/>
</dbReference>
<evidence type="ECO:0000259" key="2">
    <source>
        <dbReference type="Pfam" id="PF00931"/>
    </source>
</evidence>
<dbReference type="InterPro" id="IPR002182">
    <property type="entry name" value="NB-ARC"/>
</dbReference>
<evidence type="ECO:0000313" key="3">
    <source>
        <dbReference type="EMBL" id="CAI9264673.1"/>
    </source>
</evidence>